<dbReference type="Proteomes" id="UP000245202">
    <property type="component" value="Unassembled WGS sequence"/>
</dbReference>
<name>A0A2R5ENR0_9BACL</name>
<dbReference type="EMBL" id="BDQX01000153">
    <property type="protein sequence ID" value="GBG08207.1"/>
    <property type="molecule type" value="Genomic_DNA"/>
</dbReference>
<comment type="caution">
    <text evidence="1">The sequence shown here is derived from an EMBL/GenBank/DDBJ whole genome shotgun (WGS) entry which is preliminary data.</text>
</comment>
<evidence type="ECO:0000313" key="1">
    <source>
        <dbReference type="EMBL" id="GBG08207.1"/>
    </source>
</evidence>
<feature type="non-terminal residue" evidence="1">
    <location>
        <position position="29"/>
    </location>
</feature>
<dbReference type="AlphaFoldDB" id="A0A2R5ENR0"/>
<evidence type="ECO:0000313" key="2">
    <source>
        <dbReference type="Proteomes" id="UP000245202"/>
    </source>
</evidence>
<accession>A0A2R5ENR0</accession>
<protein>
    <submittedName>
        <fullName evidence="1">Uncharacterized protein</fullName>
    </submittedName>
</protein>
<reference evidence="1 2" key="1">
    <citation type="submission" date="2017-08" db="EMBL/GenBank/DDBJ databases">
        <title>Substantial Increase in Enzyme Production by Combined Drug-Resistance Mutations in Paenibacillus agaridevorans.</title>
        <authorList>
            <person name="Tanaka Y."/>
            <person name="Funane K."/>
            <person name="Hosaka T."/>
            <person name="Shiwa Y."/>
            <person name="Fujita N."/>
            <person name="Miyazaki T."/>
            <person name="Yoshikawa H."/>
            <person name="Murakami K."/>
            <person name="Kasahara K."/>
            <person name="Inaoka T."/>
            <person name="Hiraga Y."/>
            <person name="Ochi K."/>
        </authorList>
    </citation>
    <scope>NUCLEOTIDE SEQUENCE [LARGE SCALE GENOMIC DNA]</scope>
    <source>
        <strain evidence="1 2">T-3040</strain>
    </source>
</reference>
<keyword evidence="2" id="KW-1185">Reference proteome</keyword>
<gene>
    <name evidence="1" type="ORF">PAT3040_02779</name>
</gene>
<proteinExistence type="predicted"/>
<sequence>MKEASEQLIQLLGHPYEPKQVQALLQSFG</sequence>
<organism evidence="1 2">
    <name type="scientific">Paenibacillus agaridevorans</name>
    <dbReference type="NCBI Taxonomy" id="171404"/>
    <lineage>
        <taxon>Bacteria</taxon>
        <taxon>Bacillati</taxon>
        <taxon>Bacillota</taxon>
        <taxon>Bacilli</taxon>
        <taxon>Bacillales</taxon>
        <taxon>Paenibacillaceae</taxon>
        <taxon>Paenibacillus</taxon>
    </lineage>
</organism>